<protein>
    <submittedName>
        <fullName evidence="1">Uncharacterized protein</fullName>
    </submittedName>
</protein>
<sequence length="125" mass="13999">MVFNALVRRFSGFNRRSLLELVGMTVSGLLKATISGMLGVRMRFGTCTSSEAYEMSTHTALCLKLNQRQRLTFGQLPILLCALNQRRVGPCGRTYYQQRGLSVNATPRCLIACWQGTYVCIGQRD</sequence>
<dbReference type="AlphaFoldDB" id="A0A182WQG5"/>
<name>A0A182WQG5_9DIPT</name>
<dbReference type="Proteomes" id="UP000075920">
    <property type="component" value="Unassembled WGS sequence"/>
</dbReference>
<evidence type="ECO:0000313" key="1">
    <source>
        <dbReference type="EnsemblMetazoa" id="AMIN014888-PA"/>
    </source>
</evidence>
<dbReference type="VEuPathDB" id="VectorBase:AMIN014888"/>
<reference evidence="1" key="2">
    <citation type="submission" date="2020-05" db="UniProtKB">
        <authorList>
            <consortium name="EnsemblMetazoa"/>
        </authorList>
    </citation>
    <scope>IDENTIFICATION</scope>
    <source>
        <strain evidence="1">MINIMUS1</strain>
    </source>
</reference>
<organism evidence="1 2">
    <name type="scientific">Anopheles minimus</name>
    <dbReference type="NCBI Taxonomy" id="112268"/>
    <lineage>
        <taxon>Eukaryota</taxon>
        <taxon>Metazoa</taxon>
        <taxon>Ecdysozoa</taxon>
        <taxon>Arthropoda</taxon>
        <taxon>Hexapoda</taxon>
        <taxon>Insecta</taxon>
        <taxon>Pterygota</taxon>
        <taxon>Neoptera</taxon>
        <taxon>Endopterygota</taxon>
        <taxon>Diptera</taxon>
        <taxon>Nematocera</taxon>
        <taxon>Culicoidea</taxon>
        <taxon>Culicidae</taxon>
        <taxon>Anophelinae</taxon>
        <taxon>Anopheles</taxon>
    </lineage>
</organism>
<evidence type="ECO:0000313" key="2">
    <source>
        <dbReference type="Proteomes" id="UP000075920"/>
    </source>
</evidence>
<keyword evidence="2" id="KW-1185">Reference proteome</keyword>
<proteinExistence type="predicted"/>
<dbReference type="EnsemblMetazoa" id="AMIN014888-RA">
    <property type="protein sequence ID" value="AMIN014888-PA"/>
    <property type="gene ID" value="AMIN014888"/>
</dbReference>
<reference evidence="2" key="1">
    <citation type="submission" date="2013-03" db="EMBL/GenBank/DDBJ databases">
        <title>The Genome Sequence of Anopheles minimus MINIMUS1.</title>
        <authorList>
            <consortium name="The Broad Institute Genomics Platform"/>
            <person name="Neafsey D.E."/>
            <person name="Walton C."/>
            <person name="Walker B."/>
            <person name="Young S.K."/>
            <person name="Zeng Q."/>
            <person name="Gargeya S."/>
            <person name="Fitzgerald M."/>
            <person name="Haas B."/>
            <person name="Abouelleil A."/>
            <person name="Allen A.W."/>
            <person name="Alvarado L."/>
            <person name="Arachchi H.M."/>
            <person name="Berlin A.M."/>
            <person name="Chapman S.B."/>
            <person name="Gainer-Dewar J."/>
            <person name="Goldberg J."/>
            <person name="Griggs A."/>
            <person name="Gujja S."/>
            <person name="Hansen M."/>
            <person name="Howarth C."/>
            <person name="Imamovic A."/>
            <person name="Ireland A."/>
            <person name="Larimer J."/>
            <person name="McCowan C."/>
            <person name="Murphy C."/>
            <person name="Pearson M."/>
            <person name="Poon T.W."/>
            <person name="Priest M."/>
            <person name="Roberts A."/>
            <person name="Saif S."/>
            <person name="Shea T."/>
            <person name="Sisk P."/>
            <person name="Sykes S."/>
            <person name="Wortman J."/>
            <person name="Nusbaum C."/>
            <person name="Birren B."/>
        </authorList>
    </citation>
    <scope>NUCLEOTIDE SEQUENCE [LARGE SCALE GENOMIC DNA]</scope>
    <source>
        <strain evidence="2">MINIMUS1</strain>
    </source>
</reference>
<accession>A0A182WQG5</accession>